<dbReference type="InterPro" id="IPR051447">
    <property type="entry name" value="Lipoprotein-release_system"/>
</dbReference>
<evidence type="ECO:0000256" key="3">
    <source>
        <dbReference type="ARBA" id="ARBA00022475"/>
    </source>
</evidence>
<comment type="caution">
    <text evidence="10">The sequence shown here is derived from an EMBL/GenBank/DDBJ whole genome shotgun (WGS) entry which is preliminary data.</text>
</comment>
<dbReference type="Pfam" id="PF12704">
    <property type="entry name" value="MacB_PCD"/>
    <property type="match status" value="1"/>
</dbReference>
<gene>
    <name evidence="10" type="ORF">QE382_004370</name>
</gene>
<reference evidence="10 11" key="1">
    <citation type="submission" date="2023-07" db="EMBL/GenBank/DDBJ databases">
        <title>Functional and genomic diversity of the sorghum phyllosphere microbiome.</title>
        <authorList>
            <person name="Shade A."/>
        </authorList>
    </citation>
    <scope>NUCLEOTIDE SEQUENCE [LARGE SCALE GENOMIC DNA]</scope>
    <source>
        <strain evidence="10 11">SORGH_AS_0892</strain>
    </source>
</reference>
<evidence type="ECO:0000313" key="11">
    <source>
        <dbReference type="Proteomes" id="UP001244640"/>
    </source>
</evidence>
<evidence type="ECO:0000259" key="9">
    <source>
        <dbReference type="Pfam" id="PF12704"/>
    </source>
</evidence>
<evidence type="ECO:0000256" key="4">
    <source>
        <dbReference type="ARBA" id="ARBA00022692"/>
    </source>
</evidence>
<evidence type="ECO:0000256" key="2">
    <source>
        <dbReference type="ARBA" id="ARBA00005236"/>
    </source>
</evidence>
<evidence type="ECO:0000256" key="5">
    <source>
        <dbReference type="ARBA" id="ARBA00022989"/>
    </source>
</evidence>
<evidence type="ECO:0000313" key="10">
    <source>
        <dbReference type="EMBL" id="MDQ1152386.1"/>
    </source>
</evidence>
<keyword evidence="4 7" id="KW-0812">Transmembrane</keyword>
<dbReference type="EMBL" id="JAUTBA010000001">
    <property type="protein sequence ID" value="MDQ1152386.1"/>
    <property type="molecule type" value="Genomic_DNA"/>
</dbReference>
<feature type="domain" description="MacB-like periplasmic core" evidence="9">
    <location>
        <begin position="18"/>
        <end position="246"/>
    </location>
</feature>
<dbReference type="PANTHER" id="PTHR30489:SF0">
    <property type="entry name" value="LIPOPROTEIN-RELEASING SYSTEM TRANSMEMBRANE PROTEIN LOLE"/>
    <property type="match status" value="1"/>
</dbReference>
<proteinExistence type="inferred from homology"/>
<evidence type="ECO:0000259" key="8">
    <source>
        <dbReference type="Pfam" id="PF02687"/>
    </source>
</evidence>
<comment type="similarity">
    <text evidence="2">Belongs to the ABC-4 integral membrane protein family. LolC/E subfamily.</text>
</comment>
<name>A0ABU0UC10_9SPHI</name>
<dbReference type="PANTHER" id="PTHR30489">
    <property type="entry name" value="LIPOPROTEIN-RELEASING SYSTEM TRANSMEMBRANE PROTEIN LOLE"/>
    <property type="match status" value="1"/>
</dbReference>
<dbReference type="RefSeq" id="WP_307187696.1">
    <property type="nucleotide sequence ID" value="NZ_JAUTBA010000001.1"/>
</dbReference>
<feature type="transmembrane region" description="Helical" evidence="7">
    <location>
        <begin position="274"/>
        <end position="295"/>
    </location>
</feature>
<sequence>MNYLKLASRNLKRNRKRSIVTILIITLGFTALGTIGGMLANIFSRLKEQAVVNERLGHFSIEKVGFQSDGKMNPEKFLWSKSELEDILKTIRSDNSVTLATPRISINGMISNGTSSTIFLSEGVIPADEKILFKTDIDGRLNHPNLAELSEKNDEIVSISEQLAKNLKVKKGDQMTLLTTTKDGIANANDIVIGEIFNTGNPATNDKFLLSNLSLLQRLYDTDGAMRIAVTIDDLNNIESVQSRLIEALDKKGYKVESQTWNKMSASYEKVKTMFGVIFRVLTVIISVIVLLTVLNTMQMNVNERTKEIGTIRAIGMTKNNVVKLFCIEGLMMGIIGGILGVIALMVVKVILLVLNITFIPPVASIEVPIAILPSPPQMIITFVIFLVVSVLSSFIASRRIVKQKVIDSLRYNN</sequence>
<dbReference type="InterPro" id="IPR003838">
    <property type="entry name" value="ABC3_permease_C"/>
</dbReference>
<feature type="transmembrane region" description="Helical" evidence="7">
    <location>
        <begin position="379"/>
        <end position="397"/>
    </location>
</feature>
<keyword evidence="5 7" id="KW-1133">Transmembrane helix</keyword>
<feature type="domain" description="ABC3 transporter permease C-terminal" evidence="8">
    <location>
        <begin position="281"/>
        <end position="405"/>
    </location>
</feature>
<keyword evidence="6 7" id="KW-0472">Membrane</keyword>
<accession>A0ABU0UC10</accession>
<protein>
    <submittedName>
        <fullName evidence="10">ABC transport system permease protein</fullName>
    </submittedName>
</protein>
<evidence type="ECO:0000256" key="1">
    <source>
        <dbReference type="ARBA" id="ARBA00004651"/>
    </source>
</evidence>
<keyword evidence="11" id="KW-1185">Reference proteome</keyword>
<comment type="subcellular location">
    <subcellularLocation>
        <location evidence="1">Cell membrane</location>
        <topology evidence="1">Multi-pass membrane protein</topology>
    </subcellularLocation>
</comment>
<feature type="transmembrane region" description="Helical" evidence="7">
    <location>
        <begin position="334"/>
        <end position="359"/>
    </location>
</feature>
<dbReference type="Pfam" id="PF02687">
    <property type="entry name" value="FtsX"/>
    <property type="match status" value="1"/>
</dbReference>
<organism evidence="10 11">
    <name type="scientific">Sphingobacterium zeae</name>
    <dbReference type="NCBI Taxonomy" id="1776859"/>
    <lineage>
        <taxon>Bacteria</taxon>
        <taxon>Pseudomonadati</taxon>
        <taxon>Bacteroidota</taxon>
        <taxon>Sphingobacteriia</taxon>
        <taxon>Sphingobacteriales</taxon>
        <taxon>Sphingobacteriaceae</taxon>
        <taxon>Sphingobacterium</taxon>
    </lineage>
</organism>
<feature type="transmembrane region" description="Helical" evidence="7">
    <location>
        <begin position="20"/>
        <end position="43"/>
    </location>
</feature>
<dbReference type="InterPro" id="IPR025857">
    <property type="entry name" value="MacB_PCD"/>
</dbReference>
<keyword evidence="3" id="KW-1003">Cell membrane</keyword>
<evidence type="ECO:0000256" key="7">
    <source>
        <dbReference type="SAM" id="Phobius"/>
    </source>
</evidence>
<evidence type="ECO:0000256" key="6">
    <source>
        <dbReference type="ARBA" id="ARBA00023136"/>
    </source>
</evidence>
<dbReference type="Proteomes" id="UP001244640">
    <property type="component" value="Unassembled WGS sequence"/>
</dbReference>